<dbReference type="Pfam" id="PF16430">
    <property type="entry name" value="DUF5027"/>
    <property type="match status" value="1"/>
</dbReference>
<evidence type="ECO:0000313" key="3">
    <source>
        <dbReference type="Proteomes" id="UP000095384"/>
    </source>
</evidence>
<feature type="chain" id="PRO_5038901248" description="DUF4352 domain-containing protein" evidence="1">
    <location>
        <begin position="21"/>
        <end position="232"/>
    </location>
</feature>
<name>A0A173YAX4_9FIRM</name>
<feature type="signal peptide" evidence="1">
    <location>
        <begin position="1"/>
        <end position="20"/>
    </location>
</feature>
<dbReference type="RefSeq" id="WP_055223194.1">
    <property type="nucleotide sequence ID" value="NZ_CYYW01000003.1"/>
</dbReference>
<organism evidence="2 3">
    <name type="scientific">Agathobacter rectalis</name>
    <dbReference type="NCBI Taxonomy" id="39491"/>
    <lineage>
        <taxon>Bacteria</taxon>
        <taxon>Bacillati</taxon>
        <taxon>Bacillota</taxon>
        <taxon>Clostridia</taxon>
        <taxon>Lachnospirales</taxon>
        <taxon>Lachnospiraceae</taxon>
        <taxon>Agathobacter</taxon>
    </lineage>
</organism>
<dbReference type="AlphaFoldDB" id="A0A173YAX4"/>
<accession>A0A173YAX4</accession>
<proteinExistence type="predicted"/>
<keyword evidence="1" id="KW-0732">Signal</keyword>
<gene>
    <name evidence="2" type="ORF">ERS852417_00658</name>
</gene>
<evidence type="ECO:0000313" key="2">
    <source>
        <dbReference type="EMBL" id="CUN61361.1"/>
    </source>
</evidence>
<dbReference type="InterPro" id="IPR032208">
    <property type="entry name" value="DUF5027"/>
</dbReference>
<reference evidence="2 3" key="1">
    <citation type="submission" date="2015-09" db="EMBL/GenBank/DDBJ databases">
        <authorList>
            <consortium name="Pathogen Informatics"/>
        </authorList>
    </citation>
    <scope>NUCLEOTIDE SEQUENCE [LARGE SCALE GENOMIC DNA]</scope>
    <source>
        <strain evidence="2 3">2789STDY5608860</strain>
    </source>
</reference>
<dbReference type="EMBL" id="CYYW01000003">
    <property type="protein sequence ID" value="CUN61361.1"/>
    <property type="molecule type" value="Genomic_DNA"/>
</dbReference>
<evidence type="ECO:0000256" key="1">
    <source>
        <dbReference type="SAM" id="SignalP"/>
    </source>
</evidence>
<evidence type="ECO:0008006" key="4">
    <source>
        <dbReference type="Google" id="ProtNLM"/>
    </source>
</evidence>
<sequence>MKRKLITTILTLSLCLSCFTACSFNAKKVSDNIGKGNESDLPEAEDVVIDDKDDMYNIGDEIDVKTVEYGTDREYIEKCYTVNSVKLYDTAAEVDGVSDNLIEIDYYMGADPEKPKAMKKEEVASGKFLYCDVSVKNVEDNTCTIGDISLVYEVDGACRLVGSPVYFSAAKDLDNVNYDYNLLQGQSMDVQLGWCVDPDLLQISDMDMSKLYLAVNFNGEEENRQYIKLGLE</sequence>
<protein>
    <recommendedName>
        <fullName evidence="4">DUF4352 domain-containing protein</fullName>
    </recommendedName>
</protein>
<dbReference type="Proteomes" id="UP000095384">
    <property type="component" value="Unassembled WGS sequence"/>
</dbReference>